<sequence>MTEKEKITFFRLEFEKSYFNLDILQNIDFFSQLSPFFAKKSVDFLKLDEFLNKINLSNSKTKSISEINTKDPITIFEDFKDFVWGLYFNHEAKFLVKNEFRNNQHIEIITRGRKAHNAKIKMKLKNKICFKGIITFVLSNDYYIVRRVNEKKVGFFHKMLSTKNKETFSYYKQPSTVLVGLSKNSRIKNKIFGAKVVPGTIVDFESNINDLTRGMITYIYQFQRASSFLEIESGIVSITDVF</sequence>
<proteinExistence type="predicted"/>
<organism evidence="1 2">
    <name type="scientific">Paenibacillus roseus</name>
    <dbReference type="NCBI Taxonomy" id="2798579"/>
    <lineage>
        <taxon>Bacteria</taxon>
        <taxon>Bacillati</taxon>
        <taxon>Bacillota</taxon>
        <taxon>Bacilli</taxon>
        <taxon>Bacillales</taxon>
        <taxon>Paenibacillaceae</taxon>
        <taxon>Paenibacillus</taxon>
    </lineage>
</organism>
<comment type="caution">
    <text evidence="1">The sequence shown here is derived from an EMBL/GenBank/DDBJ whole genome shotgun (WGS) entry which is preliminary data.</text>
</comment>
<name>A0A934J4U5_9BACL</name>
<evidence type="ECO:0000313" key="1">
    <source>
        <dbReference type="EMBL" id="MBJ6362895.1"/>
    </source>
</evidence>
<dbReference type="EMBL" id="JAELUP010000100">
    <property type="protein sequence ID" value="MBJ6362895.1"/>
    <property type="molecule type" value="Genomic_DNA"/>
</dbReference>
<reference evidence="1" key="1">
    <citation type="submission" date="2020-12" db="EMBL/GenBank/DDBJ databases">
        <authorList>
            <person name="Huq M.A."/>
        </authorList>
    </citation>
    <scope>NUCLEOTIDE SEQUENCE</scope>
    <source>
        <strain evidence="1">MAHUQ-46</strain>
    </source>
</reference>
<gene>
    <name evidence="1" type="ORF">JFN88_16970</name>
</gene>
<keyword evidence="2" id="KW-1185">Reference proteome</keyword>
<dbReference type="Proteomes" id="UP000640274">
    <property type="component" value="Unassembled WGS sequence"/>
</dbReference>
<protein>
    <submittedName>
        <fullName evidence="1">Uncharacterized protein</fullName>
    </submittedName>
</protein>
<dbReference type="AlphaFoldDB" id="A0A934J4U5"/>
<accession>A0A934J4U5</accession>
<evidence type="ECO:0000313" key="2">
    <source>
        <dbReference type="Proteomes" id="UP000640274"/>
    </source>
</evidence>